<dbReference type="InterPro" id="IPR008535">
    <property type="entry name" value="DUF817"/>
</dbReference>
<accession>A0A2T7FXA6</accession>
<reference evidence="2 3" key="1">
    <citation type="submission" date="2018-04" db="EMBL/GenBank/DDBJ databases">
        <title>Pelagivirga bohaiensis gen. nov., sp. nov., a bacterium isolated from the Bohai Sea.</title>
        <authorList>
            <person name="Ji X."/>
        </authorList>
    </citation>
    <scope>NUCLEOTIDE SEQUENCE [LARGE SCALE GENOMIC DNA]</scope>
    <source>
        <strain evidence="2 3">BH-SD16</strain>
    </source>
</reference>
<keyword evidence="1" id="KW-0812">Transmembrane</keyword>
<sequence>MDTVQSFETAVGAPLRRALPAPLAEAAVFVLKTLWACLFGALILLAVITTKAVWNADWPVARYDALFVFALGLQAVMLLFRLETRAEAKVILLFHLTGTGMEWFKVNVGSWTYPEEAIFMVWNVPLFSGFMYASVGSFIARVIRLFDMRFTPYPPFWTTAVLAVAIYANFFAHHYWYDLRWLLFAATLLLFARTRVVFHLSRRYWMPLPLAALGASGMLYIAENVGTLTGTWVYAGAALFDWTPPSKMGSWYLLLFVAFVTVTCVVRAPLDIRRSRATTDR</sequence>
<feature type="transmembrane region" description="Helical" evidence="1">
    <location>
        <begin position="60"/>
        <end position="80"/>
    </location>
</feature>
<feature type="transmembrane region" description="Helical" evidence="1">
    <location>
        <begin position="155"/>
        <end position="175"/>
    </location>
</feature>
<dbReference type="EMBL" id="QCYG01000005">
    <property type="protein sequence ID" value="PVA06796.1"/>
    <property type="molecule type" value="Genomic_DNA"/>
</dbReference>
<organism evidence="2 3">
    <name type="scientific">Thalassorhabdomicrobium marinisediminis</name>
    <dbReference type="NCBI Taxonomy" id="2170577"/>
    <lineage>
        <taxon>Bacteria</taxon>
        <taxon>Pseudomonadati</taxon>
        <taxon>Pseudomonadota</taxon>
        <taxon>Alphaproteobacteria</taxon>
        <taxon>Rhodobacterales</taxon>
        <taxon>Paracoccaceae</taxon>
        <taxon>Thalassorhabdomicrobium</taxon>
    </lineage>
</organism>
<dbReference type="RefSeq" id="WP_108640956.1">
    <property type="nucleotide sequence ID" value="NZ_QCYG01000005.1"/>
</dbReference>
<feature type="transmembrane region" description="Helical" evidence="1">
    <location>
        <begin position="205"/>
        <end position="222"/>
    </location>
</feature>
<keyword evidence="1" id="KW-0472">Membrane</keyword>
<keyword evidence="3" id="KW-1185">Reference proteome</keyword>
<keyword evidence="1" id="KW-1133">Transmembrane helix</keyword>
<feature type="transmembrane region" description="Helical" evidence="1">
    <location>
        <begin position="119"/>
        <end position="143"/>
    </location>
</feature>
<evidence type="ECO:0000256" key="1">
    <source>
        <dbReference type="SAM" id="Phobius"/>
    </source>
</evidence>
<feature type="transmembrane region" description="Helical" evidence="1">
    <location>
        <begin position="92"/>
        <end position="113"/>
    </location>
</feature>
<evidence type="ECO:0000313" key="2">
    <source>
        <dbReference type="EMBL" id="PVA06796.1"/>
    </source>
</evidence>
<name>A0A2T7FXA6_9RHOB</name>
<dbReference type="AlphaFoldDB" id="A0A2T7FXA6"/>
<evidence type="ECO:0000313" key="3">
    <source>
        <dbReference type="Proteomes" id="UP000244817"/>
    </source>
</evidence>
<protein>
    <submittedName>
        <fullName evidence="2">DUF817 domain-containing protein</fullName>
    </submittedName>
</protein>
<feature type="transmembrane region" description="Helical" evidence="1">
    <location>
        <begin position="251"/>
        <end position="270"/>
    </location>
</feature>
<dbReference type="OrthoDB" id="1550598at2"/>
<feature type="transmembrane region" description="Helical" evidence="1">
    <location>
        <begin position="181"/>
        <end position="198"/>
    </location>
</feature>
<dbReference type="Proteomes" id="UP000244817">
    <property type="component" value="Unassembled WGS sequence"/>
</dbReference>
<feature type="transmembrane region" description="Helical" evidence="1">
    <location>
        <begin position="26"/>
        <end position="48"/>
    </location>
</feature>
<dbReference type="Pfam" id="PF05675">
    <property type="entry name" value="DUF817"/>
    <property type="match status" value="1"/>
</dbReference>
<gene>
    <name evidence="2" type="ORF">DC363_09130</name>
</gene>
<dbReference type="PIRSF" id="PIRSF009141">
    <property type="entry name" value="UCP009141"/>
    <property type="match status" value="1"/>
</dbReference>
<comment type="caution">
    <text evidence="2">The sequence shown here is derived from an EMBL/GenBank/DDBJ whole genome shotgun (WGS) entry which is preliminary data.</text>
</comment>
<proteinExistence type="predicted"/>